<comment type="subcellular location">
    <subcellularLocation>
        <location evidence="2">Secreted</location>
    </subcellularLocation>
</comment>
<reference evidence="19" key="2">
    <citation type="submission" date="2020-05" db="UniProtKB">
        <authorList>
            <consortium name="EnsemblMetazoa"/>
        </authorList>
    </citation>
    <scope>IDENTIFICATION</scope>
    <source>
        <strain evidence="19">MINIMUS1</strain>
    </source>
</reference>
<dbReference type="SUPFAM" id="SSF53187">
    <property type="entry name" value="Zn-dependent exopeptidases"/>
    <property type="match status" value="3"/>
</dbReference>
<evidence type="ECO:0000313" key="20">
    <source>
        <dbReference type="Proteomes" id="UP000075920"/>
    </source>
</evidence>
<evidence type="ECO:0000256" key="17">
    <source>
        <dbReference type="SAM" id="SignalP"/>
    </source>
</evidence>
<keyword evidence="12" id="KW-1015">Disulfide bond</keyword>
<feature type="domain" description="Peptidase M14" evidence="18">
    <location>
        <begin position="562"/>
        <end position="853"/>
    </location>
</feature>
<feature type="active site" description="Proton donor/acceptor" evidence="14">
    <location>
        <position position="1239"/>
    </location>
</feature>
<dbReference type="PANTHER" id="PTHR11705">
    <property type="entry name" value="PROTEASE FAMILY M14 CARBOXYPEPTIDASE A,B"/>
    <property type="match status" value="1"/>
</dbReference>
<dbReference type="Proteomes" id="UP000075920">
    <property type="component" value="Unassembled WGS sequence"/>
</dbReference>
<feature type="domain" description="Peptidase M14" evidence="18">
    <location>
        <begin position="123"/>
        <end position="415"/>
    </location>
</feature>
<evidence type="ECO:0000256" key="8">
    <source>
        <dbReference type="ARBA" id="ARBA00022729"/>
    </source>
</evidence>
<dbReference type="FunFam" id="3.30.70.340:FF:000007">
    <property type="entry name" value="carboxypeptidase B-like"/>
    <property type="match status" value="1"/>
</dbReference>
<comment type="cofactor">
    <cofactor evidence="1">
        <name>Zn(2+)</name>
        <dbReference type="ChEBI" id="CHEBI:29105"/>
    </cofactor>
</comment>
<dbReference type="EnsemblMetazoa" id="AMIN011329-RA">
    <property type="protein sequence ID" value="AMIN011329-PA"/>
    <property type="gene ID" value="AMIN011329"/>
</dbReference>
<dbReference type="GO" id="GO:0004181">
    <property type="term" value="F:metallocarboxypeptidase activity"/>
    <property type="evidence" value="ECO:0007669"/>
    <property type="project" value="InterPro"/>
</dbReference>
<feature type="signal peptide" evidence="17">
    <location>
        <begin position="1"/>
        <end position="22"/>
    </location>
</feature>
<dbReference type="VEuPathDB" id="VectorBase:AMIN011329"/>
<keyword evidence="15" id="KW-0175">Coiled coil</keyword>
<evidence type="ECO:0000256" key="11">
    <source>
        <dbReference type="ARBA" id="ARBA00023049"/>
    </source>
</evidence>
<dbReference type="Gene3D" id="3.40.630.10">
    <property type="entry name" value="Zn peptidases"/>
    <property type="match status" value="3"/>
</dbReference>
<evidence type="ECO:0000256" key="4">
    <source>
        <dbReference type="ARBA" id="ARBA00022525"/>
    </source>
</evidence>
<dbReference type="Pfam" id="PF00246">
    <property type="entry name" value="Peptidase_M14"/>
    <property type="match status" value="3"/>
</dbReference>
<feature type="region of interest" description="Disordered" evidence="16">
    <location>
        <begin position="532"/>
        <end position="552"/>
    </location>
</feature>
<evidence type="ECO:0000256" key="12">
    <source>
        <dbReference type="ARBA" id="ARBA00023157"/>
    </source>
</evidence>
<evidence type="ECO:0000259" key="18">
    <source>
        <dbReference type="PROSITE" id="PS52035"/>
    </source>
</evidence>
<dbReference type="PROSITE" id="PS52035">
    <property type="entry name" value="PEPTIDASE_M14"/>
    <property type="match status" value="3"/>
</dbReference>
<feature type="chain" id="PRO_5008141584" description="Peptidase M14 domain-containing protein" evidence="17">
    <location>
        <begin position="23"/>
        <end position="1280"/>
    </location>
</feature>
<evidence type="ECO:0000256" key="13">
    <source>
        <dbReference type="ARBA" id="ARBA00057299"/>
    </source>
</evidence>
<dbReference type="GO" id="GO:0008270">
    <property type="term" value="F:zinc ion binding"/>
    <property type="evidence" value="ECO:0007669"/>
    <property type="project" value="InterPro"/>
</dbReference>
<comment type="similarity">
    <text evidence="3 14">Belongs to the peptidase M14 family.</text>
</comment>
<dbReference type="CDD" id="cd03860">
    <property type="entry name" value="M14_CP_A-B_like"/>
    <property type="match status" value="1"/>
</dbReference>
<dbReference type="AlphaFoldDB" id="A0A182WLQ0"/>
<name>A0A182WLQ0_9DIPT</name>
<keyword evidence="11" id="KW-0482">Metalloprotease</keyword>
<sequence>MKCYCAVVVLLALAVFGQSSFAEQVSYRDYKVYGIRVDSAEKHTILKRWQDVKGVDFWDRAGYRVMIHPSLQEAFERFLAVNQFSYERIIEDVEATIEAERKYDQEYRRRKAASGRATVDFEHFWTNAEINDYLDELAQTFPNLVTVETIGTTHLGRPIKSITISTNNGVAGSKPVVFIDGGIHAREWAGVMSVVYLIHEMVEHSSSYADMLNKDWVIVPVANPDGYEFSHTDNRMWRKNRFPATILCTGIDLNRNWDYMWVFSSNACSDSYAGETAFSELETQALNRVMQRYASNIALYLAVHTYGDMILYPYGYALPFIPVANQAGHIAMAEQARDAVSAVGGPRYIVGNSAEILYTANGCSDDYAAGVIGAQYAYTLELTGGGSTGFDLPASQIQAVATQTFQIYRTMANNSVSRLRNFAKMKLLTLVVLLFTAIIVCQAEYQKFDNYKLYTLYVEDDEQAEELHNWYVNGRLDFWSYATLNDSVTVMINPDVQTYFETMLDEVQFEFELLEENVQSLLEHEQEQRNLHIMSKRRRPQKEPEKTTETDAVDEDAIDFEHFWTLDEIYSYMERMEKKFPNLARVITIGQTHENRSILALTISRDGRINQTRPVVLVDAGIHAREWASHMSAMYLIHQLVENSEETEDLLFYADWIIVPVVNPDGYVYSFEENRLWRKNRYSDNVLCPGTDINRNFPFRWSYTSHSCTDGYAGKTPGSERETQALMLLMSQFANSIKMYLSVHSCGDYILYPYGYAYNQVPNAEDLYALGLQAAEAVQKIGGPEYLVGQSSGLLYLATGSDDFIYGAYGVEYAYTLELSCGNRGFGFIVEPNQIQTIAAETFEMFKVCRLAVAENGMKTLALVTGCLLALAFAKAGSYHEFEVYNVRPETHAQLMVLLKWRTTAEVDVDFWDTPKVGRNARLMVTREDHKRVEEFLEQHDIEYDLVAEDVQELLNREQRRNVEHNRRLKRDSNSRATVNFEHFWTLDEIYDYLDEMAVAYDGLVRVSEIGRTYEDRPIKAITISTRGTIDQTRPIVFMDGGIHAREWAGVMSVMYMIHEFVEHSEEYADQLSNADYVIVPVANPDGYVYTHEQNRLWRKNRSPGNILCYGVDLNRNFPFMWDRTTTECTNNFAGHTASSENETKAIIALMDQYKAAIRMYLAVHTYGEMILWPWGYDFLHAPNADDLQRLGEQARDALVAAGGPEYEVGNSADVLYTATGATDDYAYNLGVPYAYTIELTGGGSQGFDLPATELARVTSQTFELLKVFGRHAGTLSLTT</sequence>
<keyword evidence="10" id="KW-0862">Zinc</keyword>
<dbReference type="InterPro" id="IPR000834">
    <property type="entry name" value="Peptidase_M14"/>
</dbReference>
<evidence type="ECO:0000256" key="15">
    <source>
        <dbReference type="SAM" id="Coils"/>
    </source>
</evidence>
<dbReference type="Gene3D" id="3.30.70.340">
    <property type="entry name" value="Metallocarboxypeptidase-like"/>
    <property type="match status" value="3"/>
</dbReference>
<organism evidence="19 20">
    <name type="scientific">Anopheles minimus</name>
    <dbReference type="NCBI Taxonomy" id="112268"/>
    <lineage>
        <taxon>Eukaryota</taxon>
        <taxon>Metazoa</taxon>
        <taxon>Ecdysozoa</taxon>
        <taxon>Arthropoda</taxon>
        <taxon>Hexapoda</taxon>
        <taxon>Insecta</taxon>
        <taxon>Pterygota</taxon>
        <taxon>Neoptera</taxon>
        <taxon>Endopterygota</taxon>
        <taxon>Diptera</taxon>
        <taxon>Nematocera</taxon>
        <taxon>Culicoidea</taxon>
        <taxon>Culicidae</taxon>
        <taxon>Anophelinae</taxon>
        <taxon>Anopheles</taxon>
    </lineage>
</organism>
<evidence type="ECO:0000256" key="16">
    <source>
        <dbReference type="SAM" id="MobiDB-lite"/>
    </source>
</evidence>
<evidence type="ECO:0000256" key="2">
    <source>
        <dbReference type="ARBA" id="ARBA00004613"/>
    </source>
</evidence>
<evidence type="ECO:0000256" key="9">
    <source>
        <dbReference type="ARBA" id="ARBA00022801"/>
    </source>
</evidence>
<proteinExistence type="inferred from homology"/>
<evidence type="ECO:0000256" key="10">
    <source>
        <dbReference type="ARBA" id="ARBA00022833"/>
    </source>
</evidence>
<evidence type="ECO:0000256" key="6">
    <source>
        <dbReference type="ARBA" id="ARBA00022670"/>
    </source>
</evidence>
<keyword evidence="6" id="KW-0645">Protease</keyword>
<dbReference type="GO" id="GO:0006508">
    <property type="term" value="P:proteolysis"/>
    <property type="evidence" value="ECO:0007669"/>
    <property type="project" value="UniProtKB-KW"/>
</dbReference>
<dbReference type="SUPFAM" id="SSF54897">
    <property type="entry name" value="Protease propeptides/inhibitors"/>
    <property type="match status" value="3"/>
</dbReference>
<evidence type="ECO:0000313" key="19">
    <source>
        <dbReference type="EnsemblMetazoa" id="AMIN011329-PA"/>
    </source>
</evidence>
<feature type="coiled-coil region" evidence="15">
    <location>
        <begin position="937"/>
        <end position="968"/>
    </location>
</feature>
<feature type="active site" description="Proton donor/acceptor" evidence="14">
    <location>
        <position position="818"/>
    </location>
</feature>
<keyword evidence="5" id="KW-0121">Carboxypeptidase</keyword>
<accession>A0A182WLQ0</accession>
<keyword evidence="20" id="KW-1185">Reference proteome</keyword>
<dbReference type="SMART" id="SM00631">
    <property type="entry name" value="Zn_pept"/>
    <property type="match status" value="3"/>
</dbReference>
<dbReference type="PRINTS" id="PR00765">
    <property type="entry name" value="CRBOXYPTASEA"/>
</dbReference>
<keyword evidence="7" id="KW-0479">Metal-binding</keyword>
<keyword evidence="8 17" id="KW-0732">Signal</keyword>
<dbReference type="Pfam" id="PF02244">
    <property type="entry name" value="Propep_M14"/>
    <property type="match status" value="3"/>
</dbReference>
<feature type="domain" description="Peptidase M14" evidence="18">
    <location>
        <begin position="983"/>
        <end position="1273"/>
    </location>
</feature>
<comment type="function">
    <text evidence="13">Involved in the digestion of the blood meal.</text>
</comment>
<evidence type="ECO:0000256" key="14">
    <source>
        <dbReference type="PROSITE-ProRule" id="PRU01379"/>
    </source>
</evidence>
<dbReference type="InterPro" id="IPR036990">
    <property type="entry name" value="M14A-like_propep"/>
</dbReference>
<dbReference type="GO" id="GO:0005615">
    <property type="term" value="C:extracellular space"/>
    <property type="evidence" value="ECO:0007669"/>
    <property type="project" value="TreeGrafter"/>
</dbReference>
<feature type="active site" description="Proton donor/acceptor" evidence="14">
    <location>
        <position position="381"/>
    </location>
</feature>
<dbReference type="STRING" id="112268.A0A182WLQ0"/>
<keyword evidence="4" id="KW-0964">Secreted</keyword>
<reference evidence="20" key="1">
    <citation type="submission" date="2013-03" db="EMBL/GenBank/DDBJ databases">
        <title>The Genome Sequence of Anopheles minimus MINIMUS1.</title>
        <authorList>
            <consortium name="The Broad Institute Genomics Platform"/>
            <person name="Neafsey D.E."/>
            <person name="Walton C."/>
            <person name="Walker B."/>
            <person name="Young S.K."/>
            <person name="Zeng Q."/>
            <person name="Gargeya S."/>
            <person name="Fitzgerald M."/>
            <person name="Haas B."/>
            <person name="Abouelleil A."/>
            <person name="Allen A.W."/>
            <person name="Alvarado L."/>
            <person name="Arachchi H.M."/>
            <person name="Berlin A.M."/>
            <person name="Chapman S.B."/>
            <person name="Gainer-Dewar J."/>
            <person name="Goldberg J."/>
            <person name="Griggs A."/>
            <person name="Gujja S."/>
            <person name="Hansen M."/>
            <person name="Howarth C."/>
            <person name="Imamovic A."/>
            <person name="Ireland A."/>
            <person name="Larimer J."/>
            <person name="McCowan C."/>
            <person name="Murphy C."/>
            <person name="Pearson M."/>
            <person name="Poon T.W."/>
            <person name="Priest M."/>
            <person name="Roberts A."/>
            <person name="Saif S."/>
            <person name="Shea T."/>
            <person name="Sisk P."/>
            <person name="Sykes S."/>
            <person name="Wortman J."/>
            <person name="Nusbaum C."/>
            <person name="Birren B."/>
        </authorList>
    </citation>
    <scope>NUCLEOTIDE SEQUENCE [LARGE SCALE GENOMIC DNA]</scope>
    <source>
        <strain evidence="20">MINIMUS1</strain>
    </source>
</reference>
<evidence type="ECO:0000256" key="7">
    <source>
        <dbReference type="ARBA" id="ARBA00022723"/>
    </source>
</evidence>
<dbReference type="FunFam" id="3.40.630.10:FF:000040">
    <property type="entry name" value="zinc carboxypeptidase"/>
    <property type="match status" value="3"/>
</dbReference>
<evidence type="ECO:0000256" key="5">
    <source>
        <dbReference type="ARBA" id="ARBA00022645"/>
    </source>
</evidence>
<dbReference type="InterPro" id="IPR003146">
    <property type="entry name" value="M14A_act_pep"/>
</dbReference>
<evidence type="ECO:0000256" key="1">
    <source>
        <dbReference type="ARBA" id="ARBA00001947"/>
    </source>
</evidence>
<protein>
    <recommendedName>
        <fullName evidence="18">Peptidase M14 domain-containing protein</fullName>
    </recommendedName>
</protein>
<evidence type="ECO:0000256" key="3">
    <source>
        <dbReference type="ARBA" id="ARBA00005988"/>
    </source>
</evidence>
<dbReference type="PANTHER" id="PTHR11705:SF140">
    <property type="entry name" value="FI02848P-RELATED"/>
    <property type="match status" value="1"/>
</dbReference>
<keyword evidence="9" id="KW-0378">Hydrolase</keyword>